<reference evidence="2 3" key="1">
    <citation type="submission" date="2024-03" db="EMBL/GenBank/DDBJ databases">
        <title>Novel species of the genus Variovorax.</title>
        <authorList>
            <person name="Liu Q."/>
            <person name="Xin Y.-H."/>
        </authorList>
    </citation>
    <scope>NUCLEOTIDE SEQUENCE [LARGE SCALE GENOMIC DNA]</scope>
    <source>
        <strain evidence="2 3">KACC 18501</strain>
    </source>
</reference>
<organism evidence="2 3">
    <name type="scientific">Variovorax humicola</name>
    <dbReference type="NCBI Taxonomy" id="1769758"/>
    <lineage>
        <taxon>Bacteria</taxon>
        <taxon>Pseudomonadati</taxon>
        <taxon>Pseudomonadota</taxon>
        <taxon>Betaproteobacteria</taxon>
        <taxon>Burkholderiales</taxon>
        <taxon>Comamonadaceae</taxon>
        <taxon>Variovorax</taxon>
    </lineage>
</organism>
<evidence type="ECO:0000313" key="2">
    <source>
        <dbReference type="EMBL" id="MEJ8821517.1"/>
    </source>
</evidence>
<sequence>MTSEKTKTPMVAAEGVLKKSQTSLNSADEDANAKAPHSEEKQFAILVAQYALKGHALFRGNPADGAAVYYAMRWGMVKMLPTLEAARAFLSGIGGAQ</sequence>
<name>A0ABU8VUT9_9BURK</name>
<protein>
    <submittedName>
        <fullName evidence="2">Uncharacterized protein</fullName>
    </submittedName>
</protein>
<dbReference type="EMBL" id="JBBKZV010000002">
    <property type="protein sequence ID" value="MEJ8821517.1"/>
    <property type="molecule type" value="Genomic_DNA"/>
</dbReference>
<keyword evidence="3" id="KW-1185">Reference proteome</keyword>
<dbReference type="RefSeq" id="WP_340362560.1">
    <property type="nucleotide sequence ID" value="NZ_JBBKZV010000002.1"/>
</dbReference>
<dbReference type="Proteomes" id="UP001363010">
    <property type="component" value="Unassembled WGS sequence"/>
</dbReference>
<proteinExistence type="predicted"/>
<evidence type="ECO:0000313" key="3">
    <source>
        <dbReference type="Proteomes" id="UP001363010"/>
    </source>
</evidence>
<feature type="region of interest" description="Disordered" evidence="1">
    <location>
        <begin position="1"/>
        <end position="36"/>
    </location>
</feature>
<evidence type="ECO:0000256" key="1">
    <source>
        <dbReference type="SAM" id="MobiDB-lite"/>
    </source>
</evidence>
<accession>A0ABU8VUT9</accession>
<gene>
    <name evidence="2" type="ORF">WKW80_05635</name>
</gene>
<comment type="caution">
    <text evidence="2">The sequence shown here is derived from an EMBL/GenBank/DDBJ whole genome shotgun (WGS) entry which is preliminary data.</text>
</comment>